<dbReference type="EMBL" id="CP001097">
    <property type="protein sequence ID" value="ACD90396.1"/>
    <property type="molecule type" value="Genomic_DNA"/>
</dbReference>
<reference evidence="1 2" key="1">
    <citation type="submission" date="2008-05" db="EMBL/GenBank/DDBJ databases">
        <title>Complete sequence of Chlorobium limicola DSM 245.</title>
        <authorList>
            <consortium name="US DOE Joint Genome Institute"/>
            <person name="Lucas S."/>
            <person name="Copeland A."/>
            <person name="Lapidus A."/>
            <person name="Glavina del Rio T."/>
            <person name="Dalin E."/>
            <person name="Tice H."/>
            <person name="Bruce D."/>
            <person name="Goodwin L."/>
            <person name="Pitluck S."/>
            <person name="Schmutz J."/>
            <person name="Larimer F."/>
            <person name="Land M."/>
            <person name="Hauser L."/>
            <person name="Kyrpides N."/>
            <person name="Ovchinnikova G."/>
            <person name="Zhao F."/>
            <person name="Li T."/>
            <person name="Liu Z."/>
            <person name="Overmann J."/>
            <person name="Bryant D.A."/>
            <person name="Richardson P."/>
        </authorList>
    </citation>
    <scope>NUCLEOTIDE SEQUENCE [LARGE SCALE GENOMIC DNA]</scope>
    <source>
        <strain evidence="2">DSM 245 / NBRC 103803 / 6330</strain>
    </source>
</reference>
<name>B3ECX1_CHLL2</name>
<gene>
    <name evidence="1" type="ordered locus">Clim_1334</name>
</gene>
<sequence length="70" mass="8091">MYLPKSSRHNASAMKPVWHHVNLYLTRWQKYAGRLKRAVGVLERIARAMPSAFVHWKLGYIPKGWIMGAG</sequence>
<dbReference type="Proteomes" id="UP000008841">
    <property type="component" value="Chromosome"/>
</dbReference>
<dbReference type="GO" id="GO:0003964">
    <property type="term" value="F:RNA-directed DNA polymerase activity"/>
    <property type="evidence" value="ECO:0007669"/>
    <property type="project" value="UniProtKB-KW"/>
</dbReference>
<keyword evidence="1" id="KW-0695">RNA-directed DNA polymerase</keyword>
<evidence type="ECO:0000313" key="1">
    <source>
        <dbReference type="EMBL" id="ACD90396.1"/>
    </source>
</evidence>
<evidence type="ECO:0000313" key="2">
    <source>
        <dbReference type="Proteomes" id="UP000008841"/>
    </source>
</evidence>
<dbReference type="HOGENOM" id="CLU_2750401_0_0_10"/>
<protein>
    <submittedName>
        <fullName evidence="1">RNA-directed DNA polymerase (Reverse transcriptase)</fullName>
    </submittedName>
</protein>
<dbReference type="STRING" id="290315.Clim_1334"/>
<dbReference type="AlphaFoldDB" id="B3ECX1"/>
<accession>B3ECX1</accession>
<organism evidence="1 2">
    <name type="scientific">Chlorobium limicola (strain DSM 245 / NBRC 103803 / 6330)</name>
    <dbReference type="NCBI Taxonomy" id="290315"/>
    <lineage>
        <taxon>Bacteria</taxon>
        <taxon>Pseudomonadati</taxon>
        <taxon>Chlorobiota</taxon>
        <taxon>Chlorobiia</taxon>
        <taxon>Chlorobiales</taxon>
        <taxon>Chlorobiaceae</taxon>
        <taxon>Chlorobium/Pelodictyon group</taxon>
        <taxon>Chlorobium</taxon>
    </lineage>
</organism>
<keyword evidence="1" id="KW-0548">Nucleotidyltransferase</keyword>
<keyword evidence="1" id="KW-0808">Transferase</keyword>
<dbReference type="KEGG" id="cli:Clim_1334"/>
<proteinExistence type="predicted"/>